<dbReference type="RefSeq" id="WP_143343206.1">
    <property type="nucleotide sequence ID" value="NZ_JAGIOO010000001.1"/>
</dbReference>
<evidence type="ECO:0000313" key="2">
    <source>
        <dbReference type="EMBL" id="MBP2474554.1"/>
    </source>
</evidence>
<feature type="chain" id="PRO_5046741448" description="Lipoprotein" evidence="1">
    <location>
        <begin position="25"/>
        <end position="280"/>
    </location>
</feature>
<dbReference type="PROSITE" id="PS51257">
    <property type="entry name" value="PROKAR_LIPOPROTEIN"/>
    <property type="match status" value="1"/>
</dbReference>
<comment type="caution">
    <text evidence="2">The sequence shown here is derived from an EMBL/GenBank/DDBJ whole genome shotgun (WGS) entry which is preliminary data.</text>
</comment>
<dbReference type="SUPFAM" id="SSF89392">
    <property type="entry name" value="Prokaryotic lipoproteins and lipoprotein localization factors"/>
    <property type="match status" value="1"/>
</dbReference>
<organism evidence="2 3">
    <name type="scientific">Crossiella equi</name>
    <dbReference type="NCBI Taxonomy" id="130796"/>
    <lineage>
        <taxon>Bacteria</taxon>
        <taxon>Bacillati</taxon>
        <taxon>Actinomycetota</taxon>
        <taxon>Actinomycetes</taxon>
        <taxon>Pseudonocardiales</taxon>
        <taxon>Pseudonocardiaceae</taxon>
        <taxon>Crossiella</taxon>
    </lineage>
</organism>
<evidence type="ECO:0000256" key="1">
    <source>
        <dbReference type="SAM" id="SignalP"/>
    </source>
</evidence>
<feature type="signal peptide" evidence="1">
    <location>
        <begin position="1"/>
        <end position="24"/>
    </location>
</feature>
<gene>
    <name evidence="2" type="ORF">JOF53_003426</name>
</gene>
<dbReference type="EMBL" id="JAGIOO010000001">
    <property type="protein sequence ID" value="MBP2474554.1"/>
    <property type="molecule type" value="Genomic_DNA"/>
</dbReference>
<keyword evidence="1" id="KW-0732">Signal</keyword>
<dbReference type="InterPro" id="IPR029046">
    <property type="entry name" value="LolA/LolB/LppX"/>
</dbReference>
<accession>A0ABS5ADA9</accession>
<proteinExistence type="predicted"/>
<protein>
    <recommendedName>
        <fullName evidence="4">Lipoprotein</fullName>
    </recommendedName>
</protein>
<dbReference type="Gene3D" id="2.50.20.20">
    <property type="match status" value="1"/>
</dbReference>
<sequence length="280" mass="28711">MSRKVLVAGSAALLLVLGACGGQAAAPQAPSGGATTSAAAATDTKFTSADQLNKAIFAAMKAKKTVSYRATGTVEGKPEQAINSTGALEYGADGVSATINNKSEGKDQIVTITPKGIYLKLGAETGDPAKPWVKITPGGEDIFSKLMGAVVSAVQTQADLSKQLENIKSGGTITSTGEDTVNGEKVTKYAVSVDVKKVAEAQTDPLAKKAMEALVKAGASTSEQVLYVKGDLLVRQVVTQTLPVGKLSFTNDYSGWGEPAEIIVPKDGEVAEAPKLPGLN</sequence>
<dbReference type="Proteomes" id="UP001519363">
    <property type="component" value="Unassembled WGS sequence"/>
</dbReference>
<reference evidence="2 3" key="1">
    <citation type="submission" date="2021-03" db="EMBL/GenBank/DDBJ databases">
        <title>Sequencing the genomes of 1000 actinobacteria strains.</title>
        <authorList>
            <person name="Klenk H.-P."/>
        </authorList>
    </citation>
    <scope>NUCLEOTIDE SEQUENCE [LARGE SCALE GENOMIC DNA]</scope>
    <source>
        <strain evidence="2 3">DSM 44580</strain>
    </source>
</reference>
<evidence type="ECO:0008006" key="4">
    <source>
        <dbReference type="Google" id="ProtNLM"/>
    </source>
</evidence>
<keyword evidence="3" id="KW-1185">Reference proteome</keyword>
<name>A0ABS5ADA9_9PSEU</name>
<evidence type="ECO:0000313" key="3">
    <source>
        <dbReference type="Proteomes" id="UP001519363"/>
    </source>
</evidence>